<protein>
    <submittedName>
        <fullName evidence="2">MaoC family dehydratase</fullName>
    </submittedName>
</protein>
<gene>
    <name evidence="2" type="ORF">HND93_20305</name>
</gene>
<dbReference type="RefSeq" id="WP_180283830.1">
    <property type="nucleotide sequence ID" value="NZ_JABFDB010000014.1"/>
</dbReference>
<keyword evidence="3" id="KW-1185">Reference proteome</keyword>
<reference evidence="2 3" key="1">
    <citation type="submission" date="2020-05" db="EMBL/GenBank/DDBJ databases">
        <title>Azospirillum oleiclasticum sp. nov, a nitrogen-fixing and heavy crude oil-emulsifying bacterium isolated from the crude oil of Yumen Oilfield.</title>
        <authorList>
            <person name="Wu D."/>
            <person name="Cai M."/>
            <person name="Zhang X."/>
        </authorList>
    </citation>
    <scope>NUCLEOTIDE SEQUENCE [LARGE SCALE GENOMIC DNA]</scope>
    <source>
        <strain evidence="2 3">ROY-1-1-2</strain>
    </source>
</reference>
<dbReference type="InterPro" id="IPR016709">
    <property type="entry name" value="HadA-like"/>
</dbReference>
<comment type="caution">
    <text evidence="2">The sequence shown here is derived from an EMBL/GenBank/DDBJ whole genome shotgun (WGS) entry which is preliminary data.</text>
</comment>
<feature type="domain" description="FAS1-like dehydratase" evidence="1">
    <location>
        <begin position="20"/>
        <end position="147"/>
    </location>
</feature>
<dbReference type="Pfam" id="PF13452">
    <property type="entry name" value="FAS1_DH_region"/>
    <property type="match status" value="1"/>
</dbReference>
<name>A0ABX2TCR5_9PROT</name>
<evidence type="ECO:0000259" key="1">
    <source>
        <dbReference type="Pfam" id="PF13452"/>
    </source>
</evidence>
<evidence type="ECO:0000313" key="3">
    <source>
        <dbReference type="Proteomes" id="UP000584642"/>
    </source>
</evidence>
<dbReference type="Gene3D" id="3.10.129.10">
    <property type="entry name" value="Hotdog Thioesterase"/>
    <property type="match status" value="1"/>
</dbReference>
<dbReference type="CDD" id="cd03441">
    <property type="entry name" value="R_hydratase_like"/>
    <property type="match status" value="1"/>
</dbReference>
<dbReference type="InterPro" id="IPR039569">
    <property type="entry name" value="FAS1-like_DH_region"/>
</dbReference>
<dbReference type="PIRSF" id="PIRSF018072">
    <property type="entry name" value="UCP018072"/>
    <property type="match status" value="1"/>
</dbReference>
<dbReference type="Proteomes" id="UP000584642">
    <property type="component" value="Unassembled WGS sequence"/>
</dbReference>
<dbReference type="EMBL" id="JABFDB010000014">
    <property type="protein sequence ID" value="NYZ22063.1"/>
    <property type="molecule type" value="Genomic_DNA"/>
</dbReference>
<accession>A0ABX2TCR5</accession>
<dbReference type="InterPro" id="IPR029069">
    <property type="entry name" value="HotDog_dom_sf"/>
</dbReference>
<proteinExistence type="predicted"/>
<organism evidence="2 3">
    <name type="scientific">Azospirillum oleiclasticum</name>
    <dbReference type="NCBI Taxonomy" id="2735135"/>
    <lineage>
        <taxon>Bacteria</taxon>
        <taxon>Pseudomonadati</taxon>
        <taxon>Pseudomonadota</taxon>
        <taxon>Alphaproteobacteria</taxon>
        <taxon>Rhodospirillales</taxon>
        <taxon>Azospirillaceae</taxon>
        <taxon>Azospirillum</taxon>
    </lineage>
</organism>
<evidence type="ECO:0000313" key="2">
    <source>
        <dbReference type="EMBL" id="NYZ22063.1"/>
    </source>
</evidence>
<dbReference type="SUPFAM" id="SSF54637">
    <property type="entry name" value="Thioesterase/thiol ester dehydrase-isomerase"/>
    <property type="match status" value="1"/>
</dbReference>
<sequence length="166" mass="17999">MVPDATVQGNPRGIFDRSTRGARTEAVDFEVEAGRVIFFAETVGETDPIHLDREAARAAGYPDVVAPATFAIVIDLEAGRLIEKRGGMGGLTLINSDFRRLLHGEERYDYGGLVFAGDVLTVQTDVVGFEDKKGGALEFAHLRTLISHPVRGPLVTITRSVLHRLG</sequence>